<accession>A0ABU6NKJ8</accession>
<reference evidence="1 2" key="1">
    <citation type="submission" date="2023-03" db="EMBL/GenBank/DDBJ databases">
        <title>Bacillus Genome Sequencing.</title>
        <authorList>
            <person name="Dunlap C."/>
        </authorList>
    </citation>
    <scope>NUCLEOTIDE SEQUENCE [LARGE SCALE GENOMIC DNA]</scope>
    <source>
        <strain evidence="1 2">B-4107</strain>
    </source>
</reference>
<organism evidence="1 2">
    <name type="scientific">Shouchella miscanthi</name>
    <dbReference type="NCBI Taxonomy" id="2598861"/>
    <lineage>
        <taxon>Bacteria</taxon>
        <taxon>Bacillati</taxon>
        <taxon>Bacillota</taxon>
        <taxon>Bacilli</taxon>
        <taxon>Bacillales</taxon>
        <taxon>Bacillaceae</taxon>
        <taxon>Shouchella</taxon>
    </lineage>
</organism>
<sequence length="176" mass="20046">MEKYGERTVIVYEKETGKTLEHTDINLPAMRSITGFSKGEWNLDAYADSFGGANRLGDIDASIEIDGHHLVIEFKEHKNSMNAGQLVKAIRLAKYANTTTVFVFGKTNASKEKIMIRPSNVKGWVSPTNEEDLKILFRKWYSYAKLNPMNNRAGLYEDWTVANKLLEKVSRNKVKK</sequence>
<protein>
    <recommendedName>
        <fullName evidence="3">Restriction endonuclease type IV Mrr domain-containing protein</fullName>
    </recommendedName>
</protein>
<dbReference type="EMBL" id="JAROAS010000016">
    <property type="protein sequence ID" value="MED4128259.1"/>
    <property type="molecule type" value="Genomic_DNA"/>
</dbReference>
<gene>
    <name evidence="1" type="ORF">P5F74_08980</name>
</gene>
<name>A0ABU6NKJ8_9BACI</name>
<dbReference type="Proteomes" id="UP001341820">
    <property type="component" value="Unassembled WGS sequence"/>
</dbReference>
<dbReference type="RefSeq" id="WP_328237047.1">
    <property type="nucleotide sequence ID" value="NZ_JAROAS010000016.1"/>
</dbReference>
<evidence type="ECO:0000313" key="2">
    <source>
        <dbReference type="Proteomes" id="UP001341820"/>
    </source>
</evidence>
<evidence type="ECO:0000313" key="1">
    <source>
        <dbReference type="EMBL" id="MED4128259.1"/>
    </source>
</evidence>
<comment type="caution">
    <text evidence="1">The sequence shown here is derived from an EMBL/GenBank/DDBJ whole genome shotgun (WGS) entry which is preliminary data.</text>
</comment>
<proteinExistence type="predicted"/>
<keyword evidence="2" id="KW-1185">Reference proteome</keyword>
<evidence type="ECO:0008006" key="3">
    <source>
        <dbReference type="Google" id="ProtNLM"/>
    </source>
</evidence>